<sequence length="378" mass="43102">MAATVDVTRTESMQIEEEYAALNKALTLLWQEYTHKHQKIRKTKFSSVGIDELQEFNLLRYRNQKAGMPNASVAASSSNRCLSYRTKLKFTSSTGHARRIRYQAQQKFNTLHKFSQGKGGKHASALDNRVIFTDLLQWAASQKPGLVTPVSFHRHACDEVLPKHSQKPITVKTAKRWMHKLGFQPTLHKKTIYYDGHERKDVVEARKSFVITVADLQMFSKLYDGKDCEVCLPVDPEVLGHNKETVFIYHDKSTIHAKERPQLIWLLPGSSELRSKSDSRLIHISDFILEFTGRLVLSNEQAASANLTVTNAATVIYPGLKGDPWWDMPQLCEQIFKKALPIFNALHPDSQAVFVFDCSSAHKAYGPEYEPISWRQTK</sequence>
<accession>A0A2S4UJ85</accession>
<evidence type="ECO:0008006" key="3">
    <source>
        <dbReference type="Google" id="ProtNLM"/>
    </source>
</evidence>
<dbReference type="PANTHER" id="PTHR35871:SF1">
    <property type="entry name" value="CXC1-LIKE CYSTEINE CLUSTER ASSOCIATED WITH KDZ TRANSPOSASES DOMAIN-CONTAINING PROTEIN"/>
    <property type="match status" value="1"/>
</dbReference>
<evidence type="ECO:0000313" key="2">
    <source>
        <dbReference type="Proteomes" id="UP000239156"/>
    </source>
</evidence>
<evidence type="ECO:0000313" key="1">
    <source>
        <dbReference type="EMBL" id="POV97271.1"/>
    </source>
</evidence>
<proteinExistence type="predicted"/>
<protein>
    <recommendedName>
        <fullName evidence="3">DDE-1 domain-containing protein</fullName>
    </recommendedName>
</protein>
<dbReference type="Proteomes" id="UP000239156">
    <property type="component" value="Unassembled WGS sequence"/>
</dbReference>
<dbReference type="EMBL" id="PKSL01000266">
    <property type="protein sequence ID" value="POV97271.1"/>
    <property type="molecule type" value="Genomic_DNA"/>
</dbReference>
<reference evidence="1" key="1">
    <citation type="submission" date="2017-12" db="EMBL/GenBank/DDBJ databases">
        <title>Gene loss provides genomic basis for host adaptation in cereal stripe rust fungi.</title>
        <authorList>
            <person name="Xia C."/>
        </authorList>
    </citation>
    <scope>NUCLEOTIDE SEQUENCE [LARGE SCALE GENOMIC DNA]</scope>
    <source>
        <strain evidence="1">93-210</strain>
    </source>
</reference>
<keyword evidence="2" id="KW-1185">Reference proteome</keyword>
<dbReference type="AlphaFoldDB" id="A0A2S4UJ85"/>
<dbReference type="VEuPathDB" id="FungiDB:PSTT_15140"/>
<gene>
    <name evidence="1" type="ORF">PSTT_15140</name>
</gene>
<comment type="caution">
    <text evidence="1">The sequence shown here is derived from an EMBL/GenBank/DDBJ whole genome shotgun (WGS) entry which is preliminary data.</text>
</comment>
<name>A0A2S4UJ85_9BASI</name>
<organism evidence="1 2">
    <name type="scientific">Puccinia striiformis</name>
    <dbReference type="NCBI Taxonomy" id="27350"/>
    <lineage>
        <taxon>Eukaryota</taxon>
        <taxon>Fungi</taxon>
        <taxon>Dikarya</taxon>
        <taxon>Basidiomycota</taxon>
        <taxon>Pucciniomycotina</taxon>
        <taxon>Pucciniomycetes</taxon>
        <taxon>Pucciniales</taxon>
        <taxon>Pucciniaceae</taxon>
        <taxon>Puccinia</taxon>
    </lineage>
</organism>
<dbReference type="PANTHER" id="PTHR35871">
    <property type="entry name" value="EXPRESSED PROTEIN"/>
    <property type="match status" value="1"/>
</dbReference>
<dbReference type="VEuPathDB" id="FungiDB:PSHT_09715"/>